<proteinExistence type="predicted"/>
<accession>A0A4D6DWL6</accession>
<sequence length="120" mass="13522">MQYVSSFIHVPVSDGRMAAIDVKSITLMVKPNARYCDGKTKVYHDNDGHIEVLMDREKLVDLVEDKRRELWMNERAAQIESSKLMITLIETVGVLSSNSIQKASNEIDKMGLQLPDGSNL</sequence>
<evidence type="ECO:0000313" key="1">
    <source>
        <dbReference type="EMBL" id="QBZ70723.1"/>
    </source>
</evidence>
<name>A0A4D6DWL6_9CAUD</name>
<reference evidence="1 2" key="1">
    <citation type="submission" date="2019-03" db="EMBL/GenBank/DDBJ databases">
        <authorList>
            <person name="Kim S.G."/>
            <person name="Park S.C."/>
        </authorList>
    </citation>
    <scope>NUCLEOTIDE SEQUENCE [LARGE SCALE GENOMIC DNA]</scope>
</reference>
<keyword evidence="2" id="KW-1185">Reference proteome</keyword>
<gene>
    <name evidence="1" type="ORF">pETSU_142</name>
</gene>
<protein>
    <submittedName>
        <fullName evidence="1">Uncharacterized protein</fullName>
    </submittedName>
</protein>
<organism evidence="1 2">
    <name type="scientific">Edwardsiella phage pEt-SU</name>
    <dbReference type="NCBI Taxonomy" id="2562142"/>
    <lineage>
        <taxon>Viruses</taxon>
        <taxon>Duplodnaviria</taxon>
        <taxon>Heunggongvirae</taxon>
        <taxon>Uroviricota</taxon>
        <taxon>Caudoviricetes</taxon>
        <taxon>Chimalliviridae</taxon>
        <taxon>Petsuvirus</taxon>
        <taxon>Petsuvirus pEtSU</taxon>
    </lineage>
</organism>
<evidence type="ECO:0000313" key="2">
    <source>
        <dbReference type="Proteomes" id="UP000297195"/>
    </source>
</evidence>
<dbReference type="EMBL" id="MK689364">
    <property type="protein sequence ID" value="QBZ70723.1"/>
    <property type="molecule type" value="Genomic_DNA"/>
</dbReference>
<dbReference type="Proteomes" id="UP000297195">
    <property type="component" value="Segment"/>
</dbReference>